<comment type="caution">
    <text evidence="8">The sequence shown here is derived from an EMBL/GenBank/DDBJ whole genome shotgun (WGS) entry which is preliminary data.</text>
</comment>
<feature type="domain" description="ABC3 transporter permease C-terminal" evidence="7">
    <location>
        <begin position="262"/>
        <end position="379"/>
    </location>
</feature>
<evidence type="ECO:0000256" key="5">
    <source>
        <dbReference type="ARBA" id="ARBA00023136"/>
    </source>
</evidence>
<feature type="transmembrane region" description="Helical" evidence="6">
    <location>
        <begin position="258"/>
        <end position="282"/>
    </location>
</feature>
<evidence type="ECO:0000256" key="6">
    <source>
        <dbReference type="SAM" id="Phobius"/>
    </source>
</evidence>
<dbReference type="Pfam" id="PF02687">
    <property type="entry name" value="FtsX"/>
    <property type="match status" value="2"/>
</dbReference>
<evidence type="ECO:0000313" key="9">
    <source>
        <dbReference type="Proteomes" id="UP000467214"/>
    </source>
</evidence>
<keyword evidence="2" id="KW-1003">Cell membrane</keyword>
<evidence type="ECO:0000259" key="7">
    <source>
        <dbReference type="Pfam" id="PF02687"/>
    </source>
</evidence>
<feature type="transmembrane region" description="Helical" evidence="6">
    <location>
        <begin position="21"/>
        <end position="44"/>
    </location>
</feature>
<feature type="transmembrane region" description="Helical" evidence="6">
    <location>
        <begin position="348"/>
        <end position="372"/>
    </location>
</feature>
<keyword evidence="4 6" id="KW-1133">Transmembrane helix</keyword>
<name>A0A845BM38_9NEIS</name>
<proteinExistence type="predicted"/>
<dbReference type="EMBL" id="WSSB01000008">
    <property type="protein sequence ID" value="MXR37309.1"/>
    <property type="molecule type" value="Genomic_DNA"/>
</dbReference>
<sequence>MNLLQRWAFALRLLLREWRSGELGVLLLALVVAVGAMTSVSFFADRIERGLSQQSARLLAADLVVNANAPLPAPWQDEARRLGLSLASSVSFPSMSFAGDEAALSNLKAVSAAYPLRGEVSLRLMNGREQNGRFAPAQGEAWVDARLLSRLKLKLGDRLGVGRLQLTIAGEILREPDGALDLYNFVPRLVFNQADLAASGLIQEGSRARYRLMVAGDGRQVEAFRRWAKSHLTPGMRLENIEEARPEVKTALERARRFLGIATMLTVALAAAAVAMAVRRYLARHWQSVAVMRALGMGSGEVWQVFALLFAMLALACGVIGAGLGYGLQWLLISVASGLGVETLPQPAWWLGLLGPLSSLVLLLGLALPPILALRQVSPLRVMRSETGAPRIGALAPVLALSALLLLAAWQVGDATLGLWLLGALGSFFVAVALVSMALLALVRRLARRSGKLGWRYGVANLARRPWLALIQLVALSVGLMALLLLTVVRGDLINSWQNSIPPDAPNKFAINIQEDQRAALGDSFVQSGRPAPELSPMVRARLLAINGKAVNPAKLADERARRLAEREFNLSWRDSLPAGNQIVAGKWWEGARVTPQFSVEAGLADTLGIRLGDSLSFDIAGTPYQAKVTSLRKVAWDNFRANFFVLAPPNWFAGERASYITSFRLPPESEGFVSQLLARFPNLTVIDIGVIITEVRAVVERLSRAVEVMFLLSLAAGVLVLWATFAATRHERLADMALMRALGASRRQLRVVLLSELAFIGALSGFLAGAGAMLTGAVIAKELLALPFTPNLWLLPGGVLLGMLVVCGAGWPLVGRVANAPPLAVLRAEL</sequence>
<protein>
    <submittedName>
        <fullName evidence="8">FtsX-like permease family protein</fullName>
    </submittedName>
</protein>
<dbReference type="AlphaFoldDB" id="A0A845BM38"/>
<comment type="subcellular location">
    <subcellularLocation>
        <location evidence="1">Cell membrane</location>
        <topology evidence="1">Multi-pass membrane protein</topology>
    </subcellularLocation>
</comment>
<feature type="transmembrane region" description="Helical" evidence="6">
    <location>
        <begin position="302"/>
        <end position="328"/>
    </location>
</feature>
<dbReference type="PANTHER" id="PTHR30287:SF1">
    <property type="entry name" value="INNER MEMBRANE PROTEIN"/>
    <property type="match status" value="1"/>
</dbReference>
<feature type="transmembrane region" description="Helical" evidence="6">
    <location>
        <begin position="709"/>
        <end position="729"/>
    </location>
</feature>
<gene>
    <name evidence="8" type="ORF">GQF02_10020</name>
</gene>
<accession>A0A845BM38</accession>
<keyword evidence="3 6" id="KW-0812">Transmembrane</keyword>
<evidence type="ECO:0000256" key="4">
    <source>
        <dbReference type="ARBA" id="ARBA00022989"/>
    </source>
</evidence>
<dbReference type="Proteomes" id="UP000467214">
    <property type="component" value="Unassembled WGS sequence"/>
</dbReference>
<feature type="transmembrane region" description="Helical" evidence="6">
    <location>
        <begin position="467"/>
        <end position="489"/>
    </location>
</feature>
<keyword evidence="5 6" id="KW-0472">Membrane</keyword>
<dbReference type="InterPro" id="IPR038766">
    <property type="entry name" value="Membrane_comp_ABC_pdt"/>
</dbReference>
<feature type="transmembrane region" description="Helical" evidence="6">
    <location>
        <begin position="419"/>
        <end position="446"/>
    </location>
</feature>
<dbReference type="GO" id="GO:0005886">
    <property type="term" value="C:plasma membrane"/>
    <property type="evidence" value="ECO:0007669"/>
    <property type="project" value="UniProtKB-SubCell"/>
</dbReference>
<dbReference type="PANTHER" id="PTHR30287">
    <property type="entry name" value="MEMBRANE COMPONENT OF PREDICTED ABC SUPERFAMILY METABOLITE UPTAKE TRANSPORTER"/>
    <property type="match status" value="1"/>
</dbReference>
<evidence type="ECO:0000256" key="2">
    <source>
        <dbReference type="ARBA" id="ARBA00022475"/>
    </source>
</evidence>
<feature type="domain" description="ABC3 transporter permease C-terminal" evidence="7">
    <location>
        <begin position="709"/>
        <end position="823"/>
    </location>
</feature>
<evidence type="ECO:0000313" key="8">
    <source>
        <dbReference type="EMBL" id="MXR37309.1"/>
    </source>
</evidence>
<evidence type="ECO:0000256" key="1">
    <source>
        <dbReference type="ARBA" id="ARBA00004651"/>
    </source>
</evidence>
<dbReference type="RefSeq" id="WP_160796827.1">
    <property type="nucleotide sequence ID" value="NZ_WSSB01000008.1"/>
</dbReference>
<evidence type="ECO:0000256" key="3">
    <source>
        <dbReference type="ARBA" id="ARBA00022692"/>
    </source>
</evidence>
<keyword evidence="9" id="KW-1185">Reference proteome</keyword>
<feature type="transmembrane region" description="Helical" evidence="6">
    <location>
        <begin position="750"/>
        <end position="781"/>
    </location>
</feature>
<reference evidence="8 9" key="1">
    <citation type="submission" date="2019-12" db="EMBL/GenBank/DDBJ databases">
        <title>Neisseriaceae gen. nov. sp. Genome sequencing and assembly.</title>
        <authorList>
            <person name="Liu Z."/>
            <person name="Li A."/>
        </authorList>
    </citation>
    <scope>NUCLEOTIDE SEQUENCE [LARGE SCALE GENOMIC DNA]</scope>
    <source>
        <strain evidence="8 9">B2N2-7</strain>
    </source>
</reference>
<feature type="transmembrane region" description="Helical" evidence="6">
    <location>
        <begin position="392"/>
        <end position="413"/>
    </location>
</feature>
<organism evidence="8 9">
    <name type="scientific">Craterilacuibacter sinensis</name>
    <dbReference type="NCBI Taxonomy" id="2686017"/>
    <lineage>
        <taxon>Bacteria</taxon>
        <taxon>Pseudomonadati</taxon>
        <taxon>Pseudomonadota</taxon>
        <taxon>Betaproteobacteria</taxon>
        <taxon>Neisseriales</taxon>
        <taxon>Neisseriaceae</taxon>
        <taxon>Craterilacuibacter</taxon>
    </lineage>
</organism>
<feature type="transmembrane region" description="Helical" evidence="6">
    <location>
        <begin position="793"/>
        <end position="815"/>
    </location>
</feature>
<dbReference type="InterPro" id="IPR003838">
    <property type="entry name" value="ABC3_permease_C"/>
</dbReference>